<dbReference type="InterPro" id="IPR006143">
    <property type="entry name" value="RND_pump_MFP"/>
</dbReference>
<dbReference type="Pfam" id="PF25876">
    <property type="entry name" value="HH_MFP_RND"/>
    <property type="match status" value="1"/>
</dbReference>
<evidence type="ECO:0000256" key="2">
    <source>
        <dbReference type="SAM" id="Coils"/>
    </source>
</evidence>
<name>A0A9E2P1N0_9BACT</name>
<dbReference type="Pfam" id="PF25917">
    <property type="entry name" value="BSH_RND"/>
    <property type="match status" value="1"/>
</dbReference>
<sequence length="342" mass="38248">MNKAIILSFCILSLTACHPEQEKTTESVEVNVIQPKSYLQNGMKSFGFISEPYRTTELSFRVGGPIQQLDIERGQFFRKGSLIACIDPRDYQNALQKAEAHVVQKRSEYKRIESLYRKNNVSASSYEQAQAELKTAEANYLEAQHNLRDTRMTAPTDGYVQQVLVERYADVAPTQPVLTFIDLSQIKMTVSIPEQVALVLKNKANPSCRIVFSTHPADTLQADQVFVTHTTSDTNISYTCTALLQNKERRFLGGMSGTLLFDLPREASNTLSLPLDVVCNDPIKGSYVWTVDSAHCAQKTWITTGELGSGNRIEVISGLHPHQQVISKNFNNLSTGRRVTVK</sequence>
<reference evidence="5" key="1">
    <citation type="journal article" date="2021" name="PeerJ">
        <title>Extensive microbial diversity within the chicken gut microbiome revealed by metagenomics and culture.</title>
        <authorList>
            <person name="Gilroy R."/>
            <person name="Ravi A."/>
            <person name="Getino M."/>
            <person name="Pursley I."/>
            <person name="Horton D.L."/>
            <person name="Alikhan N.F."/>
            <person name="Baker D."/>
            <person name="Gharbi K."/>
            <person name="Hall N."/>
            <person name="Watson M."/>
            <person name="Adriaenssens E.M."/>
            <person name="Foster-Nyarko E."/>
            <person name="Jarju S."/>
            <person name="Secka A."/>
            <person name="Antonio M."/>
            <person name="Oren A."/>
            <person name="Chaudhuri R.R."/>
            <person name="La Ragione R."/>
            <person name="Hildebrand F."/>
            <person name="Pallen M.J."/>
        </authorList>
    </citation>
    <scope>NUCLEOTIDE SEQUENCE</scope>
    <source>
        <strain evidence="5">G3-2149</strain>
    </source>
</reference>
<feature type="coiled-coil region" evidence="2">
    <location>
        <begin position="95"/>
        <end position="153"/>
    </location>
</feature>
<dbReference type="GO" id="GO:1990281">
    <property type="term" value="C:efflux pump complex"/>
    <property type="evidence" value="ECO:0007669"/>
    <property type="project" value="TreeGrafter"/>
</dbReference>
<evidence type="ECO:0000259" key="4">
    <source>
        <dbReference type="Pfam" id="PF25917"/>
    </source>
</evidence>
<evidence type="ECO:0000313" key="5">
    <source>
        <dbReference type="EMBL" id="MBU3853938.1"/>
    </source>
</evidence>
<gene>
    <name evidence="5" type="ORF">H9789_09035</name>
</gene>
<dbReference type="EMBL" id="JAHLFU010000190">
    <property type="protein sequence ID" value="MBU3853938.1"/>
    <property type="molecule type" value="Genomic_DNA"/>
</dbReference>
<dbReference type="Proteomes" id="UP000823865">
    <property type="component" value="Unassembled WGS sequence"/>
</dbReference>
<dbReference type="GO" id="GO:0015562">
    <property type="term" value="F:efflux transmembrane transporter activity"/>
    <property type="evidence" value="ECO:0007669"/>
    <property type="project" value="TreeGrafter"/>
</dbReference>
<dbReference type="AlphaFoldDB" id="A0A9E2P1N0"/>
<evidence type="ECO:0000259" key="3">
    <source>
        <dbReference type="Pfam" id="PF25876"/>
    </source>
</evidence>
<organism evidence="5 6">
    <name type="scientific">Candidatus Paraprevotella stercoravium</name>
    <dbReference type="NCBI Taxonomy" id="2838725"/>
    <lineage>
        <taxon>Bacteria</taxon>
        <taxon>Pseudomonadati</taxon>
        <taxon>Bacteroidota</taxon>
        <taxon>Bacteroidia</taxon>
        <taxon>Bacteroidales</taxon>
        <taxon>Prevotellaceae</taxon>
        <taxon>Paraprevotella</taxon>
    </lineage>
</organism>
<proteinExistence type="inferred from homology"/>
<dbReference type="Gene3D" id="2.40.30.170">
    <property type="match status" value="1"/>
</dbReference>
<dbReference type="SUPFAM" id="SSF111369">
    <property type="entry name" value="HlyD-like secretion proteins"/>
    <property type="match status" value="1"/>
</dbReference>
<evidence type="ECO:0000256" key="1">
    <source>
        <dbReference type="ARBA" id="ARBA00009477"/>
    </source>
</evidence>
<comment type="similarity">
    <text evidence="1">Belongs to the membrane fusion protein (MFP) (TC 8.A.1) family.</text>
</comment>
<dbReference type="PROSITE" id="PS51257">
    <property type="entry name" value="PROKAR_LIPOPROTEIN"/>
    <property type="match status" value="1"/>
</dbReference>
<protein>
    <submittedName>
        <fullName evidence="5">Efflux RND transporter periplasmic adaptor subunit</fullName>
    </submittedName>
</protein>
<evidence type="ECO:0000313" key="6">
    <source>
        <dbReference type="Proteomes" id="UP000823865"/>
    </source>
</evidence>
<accession>A0A9E2P1N0</accession>
<dbReference type="Gene3D" id="2.40.50.100">
    <property type="match status" value="1"/>
</dbReference>
<dbReference type="InterPro" id="IPR058624">
    <property type="entry name" value="MdtA-like_HH"/>
</dbReference>
<dbReference type="InterPro" id="IPR058625">
    <property type="entry name" value="MdtA-like_BSH"/>
</dbReference>
<keyword evidence="2" id="KW-0175">Coiled coil</keyword>
<feature type="domain" description="Multidrug resistance protein MdtA-like barrel-sandwich hybrid" evidence="4">
    <location>
        <begin position="55"/>
        <end position="166"/>
    </location>
</feature>
<comment type="caution">
    <text evidence="5">The sequence shown here is derived from an EMBL/GenBank/DDBJ whole genome shotgun (WGS) entry which is preliminary data.</text>
</comment>
<dbReference type="NCBIfam" id="TIGR01730">
    <property type="entry name" value="RND_mfp"/>
    <property type="match status" value="1"/>
</dbReference>
<dbReference type="PANTHER" id="PTHR30469">
    <property type="entry name" value="MULTIDRUG RESISTANCE PROTEIN MDTA"/>
    <property type="match status" value="1"/>
</dbReference>
<dbReference type="Gene3D" id="1.10.287.470">
    <property type="entry name" value="Helix hairpin bin"/>
    <property type="match status" value="1"/>
</dbReference>
<feature type="domain" description="Multidrug resistance protein MdtA-like alpha-helical hairpin" evidence="3">
    <location>
        <begin position="89"/>
        <end position="147"/>
    </location>
</feature>
<dbReference type="PANTHER" id="PTHR30469:SF20">
    <property type="entry name" value="EFFLUX RND TRANSPORTER PERIPLASMIC ADAPTOR SUBUNIT"/>
    <property type="match status" value="1"/>
</dbReference>
<reference evidence="5" key="2">
    <citation type="submission" date="2021-04" db="EMBL/GenBank/DDBJ databases">
        <authorList>
            <person name="Gilroy R."/>
        </authorList>
    </citation>
    <scope>NUCLEOTIDE SEQUENCE</scope>
    <source>
        <strain evidence="5">G3-2149</strain>
    </source>
</reference>
<dbReference type="Gene3D" id="2.40.420.20">
    <property type="match status" value="1"/>
</dbReference>